<dbReference type="AlphaFoldDB" id="A0A9P8T9D7"/>
<proteinExistence type="predicted"/>
<evidence type="ECO:0000313" key="2">
    <source>
        <dbReference type="EMBL" id="KAH3670474.1"/>
    </source>
</evidence>
<evidence type="ECO:0000256" key="1">
    <source>
        <dbReference type="SAM" id="MobiDB-lite"/>
    </source>
</evidence>
<feature type="region of interest" description="Disordered" evidence="1">
    <location>
        <begin position="1"/>
        <end position="39"/>
    </location>
</feature>
<organism evidence="2 3">
    <name type="scientific">Ogataea philodendri</name>
    <dbReference type="NCBI Taxonomy" id="1378263"/>
    <lineage>
        <taxon>Eukaryota</taxon>
        <taxon>Fungi</taxon>
        <taxon>Dikarya</taxon>
        <taxon>Ascomycota</taxon>
        <taxon>Saccharomycotina</taxon>
        <taxon>Pichiomycetes</taxon>
        <taxon>Pichiales</taxon>
        <taxon>Pichiaceae</taxon>
        <taxon>Ogataea</taxon>
    </lineage>
</organism>
<feature type="region of interest" description="Disordered" evidence="1">
    <location>
        <begin position="76"/>
        <end position="166"/>
    </location>
</feature>
<dbReference type="RefSeq" id="XP_046063899.1">
    <property type="nucleotide sequence ID" value="XM_046209144.1"/>
</dbReference>
<feature type="region of interest" description="Disordered" evidence="1">
    <location>
        <begin position="392"/>
        <end position="415"/>
    </location>
</feature>
<dbReference type="Proteomes" id="UP000769157">
    <property type="component" value="Unassembled WGS sequence"/>
</dbReference>
<feature type="compositionally biased region" description="Polar residues" evidence="1">
    <location>
        <begin position="136"/>
        <end position="151"/>
    </location>
</feature>
<feature type="compositionally biased region" description="Low complexity" evidence="1">
    <location>
        <begin position="297"/>
        <end position="311"/>
    </location>
</feature>
<feature type="compositionally biased region" description="Low complexity" evidence="1">
    <location>
        <begin position="21"/>
        <end position="39"/>
    </location>
</feature>
<dbReference type="EMBL" id="JAEUBE010000087">
    <property type="protein sequence ID" value="KAH3670474.1"/>
    <property type="molecule type" value="Genomic_DNA"/>
</dbReference>
<gene>
    <name evidence="2" type="ORF">OGAPHI_000989</name>
</gene>
<dbReference type="GeneID" id="70232957"/>
<keyword evidence="3" id="KW-1185">Reference proteome</keyword>
<feature type="compositionally biased region" description="Low complexity" evidence="1">
    <location>
        <begin position="101"/>
        <end position="111"/>
    </location>
</feature>
<sequence>MASNSVSFVVNPQTPNRTKYPSNELSTVSSSSSTRSFEPSLAQQNVNLANLDFHSLRARHSRIRRAPSTGAALEAENANGHTQHQRSPLHPSRTSPDHRGSVSSDILDSSSEWILFSPGQSEHGKPSDDPYYDDLLSTTADRTSRQTTNEESYVDIEREENDDDDDSLIDDLQDHIDSNTPYKKEDLNSRIDSWRRQQVSVLLHDLSGGQSDLDNDAMDLIKAWGVDDSTFSNLHQLQGSNLHKATAINKFYGDGILLSYSSEDLIVLKRVLEDLSTSLRKTVRAKRRRSSVPQMPTRTVSTSTITTMHTQTAKKRDSDQFMNNKSLQKYIPFFLKNLIITSDLLPQFEQLDDETDTEDNSKKDVETGPMAPYISARKESLISNLSEGVVVSASDDSESRSRRRRRHQSSNDNFWETSDLKSANSSILTYSTGSILGF</sequence>
<feature type="region of interest" description="Disordered" evidence="1">
    <location>
        <begin position="286"/>
        <end position="317"/>
    </location>
</feature>
<reference evidence="2" key="1">
    <citation type="journal article" date="2021" name="Open Biol.">
        <title>Shared evolutionary footprints suggest mitochondrial oxidative damage underlies multiple complex I losses in fungi.</title>
        <authorList>
            <person name="Schikora-Tamarit M.A."/>
            <person name="Marcet-Houben M."/>
            <person name="Nosek J."/>
            <person name="Gabaldon T."/>
        </authorList>
    </citation>
    <scope>NUCLEOTIDE SEQUENCE</scope>
    <source>
        <strain evidence="2">CBS6075</strain>
    </source>
</reference>
<comment type="caution">
    <text evidence="2">The sequence shown here is derived from an EMBL/GenBank/DDBJ whole genome shotgun (WGS) entry which is preliminary data.</text>
</comment>
<evidence type="ECO:0000313" key="3">
    <source>
        <dbReference type="Proteomes" id="UP000769157"/>
    </source>
</evidence>
<feature type="compositionally biased region" description="Polar residues" evidence="1">
    <location>
        <begin position="1"/>
        <end position="20"/>
    </location>
</feature>
<feature type="compositionally biased region" description="Acidic residues" evidence="1">
    <location>
        <begin position="152"/>
        <end position="166"/>
    </location>
</feature>
<accession>A0A9P8T9D7</accession>
<dbReference type="OrthoDB" id="3992524at2759"/>
<name>A0A9P8T9D7_9ASCO</name>
<protein>
    <submittedName>
        <fullName evidence="2">Uncharacterized protein</fullName>
    </submittedName>
</protein>
<reference evidence="2" key="2">
    <citation type="submission" date="2021-01" db="EMBL/GenBank/DDBJ databases">
        <authorList>
            <person name="Schikora-Tamarit M.A."/>
        </authorList>
    </citation>
    <scope>NUCLEOTIDE SEQUENCE</scope>
    <source>
        <strain evidence="2">CBS6075</strain>
    </source>
</reference>